<dbReference type="InterPro" id="IPR036388">
    <property type="entry name" value="WH-like_DNA-bd_sf"/>
</dbReference>
<organism evidence="6 7">
    <name type="scientific">Microbispora oryzae</name>
    <dbReference type="NCBI Taxonomy" id="2806554"/>
    <lineage>
        <taxon>Bacteria</taxon>
        <taxon>Bacillati</taxon>
        <taxon>Actinomycetota</taxon>
        <taxon>Actinomycetes</taxon>
        <taxon>Streptosporangiales</taxon>
        <taxon>Streptosporangiaceae</taxon>
        <taxon>Microbispora</taxon>
    </lineage>
</organism>
<dbReference type="FunFam" id="1.10.10.10:FF:000001">
    <property type="entry name" value="LysR family transcriptional regulator"/>
    <property type="match status" value="1"/>
</dbReference>
<dbReference type="Gene3D" id="3.40.190.10">
    <property type="entry name" value="Periplasmic binding protein-like II"/>
    <property type="match status" value="2"/>
</dbReference>
<dbReference type="SUPFAM" id="SSF53850">
    <property type="entry name" value="Periplasmic binding protein-like II"/>
    <property type="match status" value="1"/>
</dbReference>
<dbReference type="PRINTS" id="PR00039">
    <property type="entry name" value="HTHLYSR"/>
</dbReference>
<proteinExistence type="inferred from homology"/>
<dbReference type="RefSeq" id="WP_210154524.1">
    <property type="nucleotide sequence ID" value="NZ_JAFCNB010000002.1"/>
</dbReference>
<evidence type="ECO:0000256" key="1">
    <source>
        <dbReference type="ARBA" id="ARBA00009437"/>
    </source>
</evidence>
<dbReference type="GO" id="GO:0003700">
    <property type="term" value="F:DNA-binding transcription factor activity"/>
    <property type="evidence" value="ECO:0007669"/>
    <property type="project" value="InterPro"/>
</dbReference>
<evidence type="ECO:0000313" key="7">
    <source>
        <dbReference type="Proteomes" id="UP000674234"/>
    </source>
</evidence>
<dbReference type="SUPFAM" id="SSF46785">
    <property type="entry name" value="Winged helix' DNA-binding domain"/>
    <property type="match status" value="1"/>
</dbReference>
<evidence type="ECO:0000256" key="4">
    <source>
        <dbReference type="ARBA" id="ARBA00023163"/>
    </source>
</evidence>
<evidence type="ECO:0000313" key="6">
    <source>
        <dbReference type="EMBL" id="MBP2703239.1"/>
    </source>
</evidence>
<dbReference type="InterPro" id="IPR005119">
    <property type="entry name" value="LysR_subst-bd"/>
</dbReference>
<keyword evidence="2" id="KW-0805">Transcription regulation</keyword>
<dbReference type="EMBL" id="JAFCNB010000002">
    <property type="protein sequence ID" value="MBP2703239.1"/>
    <property type="molecule type" value="Genomic_DNA"/>
</dbReference>
<comment type="caution">
    <text evidence="6">The sequence shown here is derived from an EMBL/GenBank/DDBJ whole genome shotgun (WGS) entry which is preliminary data.</text>
</comment>
<keyword evidence="4" id="KW-0804">Transcription</keyword>
<feature type="domain" description="HTH lysR-type" evidence="5">
    <location>
        <begin position="1"/>
        <end position="60"/>
    </location>
</feature>
<dbReference type="PANTHER" id="PTHR30346">
    <property type="entry name" value="TRANSCRIPTIONAL DUAL REGULATOR HCAR-RELATED"/>
    <property type="match status" value="1"/>
</dbReference>
<dbReference type="PROSITE" id="PS50931">
    <property type="entry name" value="HTH_LYSR"/>
    <property type="match status" value="1"/>
</dbReference>
<dbReference type="Proteomes" id="UP000674234">
    <property type="component" value="Unassembled WGS sequence"/>
</dbReference>
<name>A0A940WMD7_9ACTN</name>
<dbReference type="GO" id="GO:0032993">
    <property type="term" value="C:protein-DNA complex"/>
    <property type="evidence" value="ECO:0007669"/>
    <property type="project" value="TreeGrafter"/>
</dbReference>
<dbReference type="Gene3D" id="1.10.10.10">
    <property type="entry name" value="Winged helix-like DNA-binding domain superfamily/Winged helix DNA-binding domain"/>
    <property type="match status" value="1"/>
</dbReference>
<comment type="similarity">
    <text evidence="1">Belongs to the LysR transcriptional regulatory family.</text>
</comment>
<dbReference type="GO" id="GO:0003677">
    <property type="term" value="F:DNA binding"/>
    <property type="evidence" value="ECO:0007669"/>
    <property type="project" value="UniProtKB-KW"/>
</dbReference>
<reference evidence="6" key="1">
    <citation type="submission" date="2021-02" db="EMBL/GenBank/DDBJ databases">
        <title>Draft genome sequence of Microbispora sp. RL4-1S isolated from rice leaves in Thailand.</title>
        <authorList>
            <person name="Muangham S."/>
            <person name="Duangmal K."/>
        </authorList>
    </citation>
    <scope>NUCLEOTIDE SEQUENCE</scope>
    <source>
        <strain evidence="6">RL4-1S</strain>
    </source>
</reference>
<evidence type="ECO:0000256" key="2">
    <source>
        <dbReference type="ARBA" id="ARBA00023015"/>
    </source>
</evidence>
<dbReference type="AlphaFoldDB" id="A0A940WMD7"/>
<sequence>MDLDMALVRAFVLCAEELHFGHAAERLSITQQALSKRITKLESDLGLTLFDRSTRSVALTESGQRFLPPAREALAAADAAVAAVQGTPRTLRVDVLHERLAPAVMARRLVEKDSAIAVELSSRRTLTHAVPALLRGEIDLTFGRIHGQQPRALTHRIIRLEPLLVAVDADHPLAALDAVRPADLADYGLWTPTPGSASEWSGFVSRLAQTFGCVLRFPNVDNVTAEEIVARSRGAGPAFLTGTDVQNPVDPRVRVLDLVDPMPVYPWSLVWRTAERHPLVAHAVSVLTDLSVADGWCDALRHPHWPEGLAA</sequence>
<evidence type="ECO:0000259" key="5">
    <source>
        <dbReference type="PROSITE" id="PS50931"/>
    </source>
</evidence>
<evidence type="ECO:0000256" key="3">
    <source>
        <dbReference type="ARBA" id="ARBA00023125"/>
    </source>
</evidence>
<gene>
    <name evidence="6" type="ORF">JOL79_05420</name>
</gene>
<dbReference type="InterPro" id="IPR000847">
    <property type="entry name" value="LysR_HTH_N"/>
</dbReference>
<dbReference type="PANTHER" id="PTHR30346:SF0">
    <property type="entry name" value="HCA OPERON TRANSCRIPTIONAL ACTIVATOR HCAR"/>
    <property type="match status" value="1"/>
</dbReference>
<dbReference type="Pfam" id="PF03466">
    <property type="entry name" value="LysR_substrate"/>
    <property type="match status" value="1"/>
</dbReference>
<dbReference type="Pfam" id="PF00126">
    <property type="entry name" value="HTH_1"/>
    <property type="match status" value="1"/>
</dbReference>
<dbReference type="InterPro" id="IPR036390">
    <property type="entry name" value="WH_DNA-bd_sf"/>
</dbReference>
<accession>A0A940WMD7</accession>
<keyword evidence="3" id="KW-0238">DNA-binding</keyword>
<keyword evidence="7" id="KW-1185">Reference proteome</keyword>
<protein>
    <submittedName>
        <fullName evidence="6">LysR family transcriptional regulator</fullName>
    </submittedName>
</protein>